<dbReference type="InterPro" id="IPR011044">
    <property type="entry name" value="Quino_amine_DH_bsu"/>
</dbReference>
<dbReference type="Gene3D" id="2.130.10.10">
    <property type="entry name" value="YVTN repeat-like/Quinoprotein amine dehydrogenase"/>
    <property type="match status" value="1"/>
</dbReference>
<dbReference type="Proteomes" id="UP000037178">
    <property type="component" value="Unassembled WGS sequence"/>
</dbReference>
<dbReference type="RefSeq" id="WP_049645200.1">
    <property type="nucleotide sequence ID" value="NZ_LFTY01000002.1"/>
</dbReference>
<dbReference type="PIRSF" id="PIRSF028101">
    <property type="entry name" value="UCP028101"/>
    <property type="match status" value="1"/>
</dbReference>
<accession>A0A0J9EAX5</accession>
<dbReference type="SUPFAM" id="SSF50969">
    <property type="entry name" value="YVTN repeat-like/Quinoprotein amine dehydrogenase"/>
    <property type="match status" value="1"/>
</dbReference>
<comment type="caution">
    <text evidence="1">The sequence shown here is derived from an EMBL/GenBank/DDBJ whole genome shotgun (WGS) entry which is preliminary data.</text>
</comment>
<evidence type="ECO:0000313" key="1">
    <source>
        <dbReference type="EMBL" id="KMW59776.1"/>
    </source>
</evidence>
<protein>
    <submittedName>
        <fullName evidence="1">Putative exported protein</fullName>
    </submittedName>
</protein>
<dbReference type="EMBL" id="LFTY01000002">
    <property type="protein sequence ID" value="KMW59776.1"/>
    <property type="molecule type" value="Genomic_DNA"/>
</dbReference>
<organism evidence="1 2">
    <name type="scientific">Candidatus Rhodobacter oscarellae</name>
    <dbReference type="NCBI Taxonomy" id="1675527"/>
    <lineage>
        <taxon>Bacteria</taxon>
        <taxon>Pseudomonadati</taxon>
        <taxon>Pseudomonadota</taxon>
        <taxon>Alphaproteobacteria</taxon>
        <taxon>Rhodobacterales</taxon>
        <taxon>Rhodobacter group</taxon>
        <taxon>Rhodobacter</taxon>
    </lineage>
</organism>
<evidence type="ECO:0000313" key="2">
    <source>
        <dbReference type="Proteomes" id="UP000037178"/>
    </source>
</evidence>
<dbReference type="Pfam" id="PF07433">
    <property type="entry name" value="DUF1513"/>
    <property type="match status" value="1"/>
</dbReference>
<sequence length="351" mass="36832">MPDRRTFIAGMLAAGLAPRPTWADAGSPAFLSAGKKPDGAYVLCGLTTEGQITFQLPLPTRGHAAAAHPRLAEAVAFARRPGTYAIVLDCITGREKARLSAPPGRHFYGHGTYSADGDVLFTTENDFDAARGVVGIWDARRDFARMGEFPSGGVGPHDIKLMPDGASLVVANGGIETHPETGRVKLNIPSMRSTLSYLSLDGELLGQVRLDKAHQKNSIRHLAVSATGDVAFAMQWQGDLAVDLPLLGVHRIETGRLDLVERASVRHMSGYLGSVAIAKDGKSIAATSPRAGIVQEFAGAEYVGETSIADVCGVAAAASGFVLTSGAGLVKPPSGPDVLHDVAWDNHLIAI</sequence>
<name>A0A0J9EAX5_9RHOB</name>
<dbReference type="InterPro" id="IPR015943">
    <property type="entry name" value="WD40/YVTN_repeat-like_dom_sf"/>
</dbReference>
<keyword evidence="2" id="KW-1185">Reference proteome</keyword>
<dbReference type="PATRIC" id="fig|1675527.3.peg.4993"/>
<gene>
    <name evidence="1" type="ORF">AIOL_004760</name>
</gene>
<dbReference type="STRING" id="1675527.AIOL_004760"/>
<dbReference type="InterPro" id="IPR008311">
    <property type="entry name" value="UCP028101"/>
</dbReference>
<reference evidence="1 2" key="1">
    <citation type="submission" date="2015-06" db="EMBL/GenBank/DDBJ databases">
        <title>Draft genome sequence of an Alphaproteobacteria species associated to the Mediterranean sponge Oscarella lobularis.</title>
        <authorList>
            <person name="Jourda C."/>
            <person name="Santini S."/>
            <person name="Claverie J.-M."/>
        </authorList>
    </citation>
    <scope>NUCLEOTIDE SEQUENCE [LARGE SCALE GENOMIC DNA]</scope>
    <source>
        <strain evidence="1">IGS</strain>
    </source>
</reference>
<dbReference type="OrthoDB" id="5624218at2"/>
<dbReference type="AlphaFoldDB" id="A0A0J9EAX5"/>
<proteinExistence type="predicted"/>